<evidence type="ECO:0000256" key="6">
    <source>
        <dbReference type="ARBA" id="ARBA00022989"/>
    </source>
</evidence>
<reference evidence="9 10" key="1">
    <citation type="submission" date="2017-08" db="EMBL/GenBank/DDBJ databases">
        <title>Acidophilic green algal genome provides insights into adaptation to an acidic environment.</title>
        <authorList>
            <person name="Hirooka S."/>
            <person name="Hirose Y."/>
            <person name="Kanesaki Y."/>
            <person name="Higuchi S."/>
            <person name="Fujiwara T."/>
            <person name="Onuma R."/>
            <person name="Era A."/>
            <person name="Ohbayashi R."/>
            <person name="Uzuka A."/>
            <person name="Nozaki H."/>
            <person name="Yoshikawa H."/>
            <person name="Miyagishima S.Y."/>
        </authorList>
    </citation>
    <scope>NUCLEOTIDE SEQUENCE [LARGE SCALE GENOMIC DNA]</scope>
    <source>
        <strain evidence="9 10">NIES-2499</strain>
    </source>
</reference>
<evidence type="ECO:0000313" key="10">
    <source>
        <dbReference type="Proteomes" id="UP000232323"/>
    </source>
</evidence>
<feature type="transmembrane region" description="Helical" evidence="8">
    <location>
        <begin position="120"/>
        <end position="138"/>
    </location>
</feature>
<evidence type="ECO:0008006" key="11">
    <source>
        <dbReference type="Google" id="ProtNLM"/>
    </source>
</evidence>
<feature type="transmembrane region" description="Helical" evidence="8">
    <location>
        <begin position="65"/>
        <end position="85"/>
    </location>
</feature>
<feature type="transmembrane region" description="Helical" evidence="8">
    <location>
        <begin position="144"/>
        <end position="162"/>
    </location>
</feature>
<dbReference type="UniPathway" id="UPA00196"/>
<dbReference type="Pfam" id="PF06432">
    <property type="entry name" value="GPI2"/>
    <property type="match status" value="1"/>
</dbReference>
<dbReference type="GO" id="GO:0000506">
    <property type="term" value="C:glycosylphosphatidylinositol-N-acetylglucosaminyltransferase (GPI-GnT) complex"/>
    <property type="evidence" value="ECO:0007669"/>
    <property type="project" value="TreeGrafter"/>
</dbReference>
<evidence type="ECO:0000313" key="9">
    <source>
        <dbReference type="EMBL" id="GAX85173.1"/>
    </source>
</evidence>
<evidence type="ECO:0000256" key="3">
    <source>
        <dbReference type="ARBA" id="ARBA00008321"/>
    </source>
</evidence>
<accession>A0A250XQ78</accession>
<gene>
    <name evidence="9" type="ORF">CEUSTIGMA_g12591.t1</name>
</gene>
<organism evidence="9 10">
    <name type="scientific">Chlamydomonas eustigma</name>
    <dbReference type="NCBI Taxonomy" id="1157962"/>
    <lineage>
        <taxon>Eukaryota</taxon>
        <taxon>Viridiplantae</taxon>
        <taxon>Chlorophyta</taxon>
        <taxon>core chlorophytes</taxon>
        <taxon>Chlorophyceae</taxon>
        <taxon>CS clade</taxon>
        <taxon>Chlamydomonadales</taxon>
        <taxon>Chlamydomonadaceae</taxon>
        <taxon>Chlamydomonas</taxon>
    </lineage>
</organism>
<keyword evidence="4" id="KW-0337">GPI-anchor biosynthesis</keyword>
<proteinExistence type="inferred from homology"/>
<dbReference type="STRING" id="1157962.A0A250XQ78"/>
<name>A0A250XQ78_9CHLO</name>
<keyword evidence="7 8" id="KW-0472">Membrane</keyword>
<dbReference type="GO" id="GO:0006506">
    <property type="term" value="P:GPI anchor biosynthetic process"/>
    <property type="evidence" value="ECO:0007669"/>
    <property type="project" value="UniProtKB-UniPathway"/>
</dbReference>
<dbReference type="OrthoDB" id="196709at2759"/>
<dbReference type="InterPro" id="IPR009450">
    <property type="entry name" value="Plno_GlcNAc_GPI2"/>
</dbReference>
<dbReference type="Proteomes" id="UP000232323">
    <property type="component" value="Unassembled WGS sequence"/>
</dbReference>
<comment type="pathway">
    <text evidence="2">Glycolipid biosynthesis; glycosylphosphatidylinositol-anchor biosynthesis.</text>
</comment>
<sequence length="193" mass="21200">ILCMNEGPATCDVHHHAGVYCLSPLLHSLARTVSEDSVIALTALLLLIHVFLHDYNFVNNVTDTLSGAVSLSTALYAAVLVASLMPTELHVFTQVLFSLEMFLLGPYARRYVLQFSKAAHVTLTLLMSITSTALLWTLSPVLSALLVLSLVFVTFICPWWLVSIHKFKAQINGPWDEAVPHVSAQLRDSVATE</sequence>
<feature type="transmembrane region" description="Helical" evidence="8">
    <location>
        <begin position="38"/>
        <end position="58"/>
    </location>
</feature>
<evidence type="ECO:0000256" key="2">
    <source>
        <dbReference type="ARBA" id="ARBA00004687"/>
    </source>
</evidence>
<dbReference type="AlphaFoldDB" id="A0A250XQ78"/>
<keyword evidence="10" id="KW-1185">Reference proteome</keyword>
<evidence type="ECO:0000256" key="1">
    <source>
        <dbReference type="ARBA" id="ARBA00004141"/>
    </source>
</evidence>
<evidence type="ECO:0000256" key="8">
    <source>
        <dbReference type="SAM" id="Phobius"/>
    </source>
</evidence>
<comment type="caution">
    <text evidence="9">The sequence shown here is derived from an EMBL/GenBank/DDBJ whole genome shotgun (WGS) entry which is preliminary data.</text>
</comment>
<evidence type="ECO:0000256" key="7">
    <source>
        <dbReference type="ARBA" id="ARBA00023136"/>
    </source>
</evidence>
<evidence type="ECO:0000256" key="5">
    <source>
        <dbReference type="ARBA" id="ARBA00022692"/>
    </source>
</evidence>
<protein>
    <recommendedName>
        <fullName evidence="11">Phosphatidylinositol N-acetylglucosaminyltransferase subunit C</fullName>
    </recommendedName>
</protein>
<keyword evidence="6 8" id="KW-1133">Transmembrane helix</keyword>
<comment type="subcellular location">
    <subcellularLocation>
        <location evidence="1">Membrane</location>
        <topology evidence="1">Multi-pass membrane protein</topology>
    </subcellularLocation>
</comment>
<dbReference type="PANTHER" id="PTHR12982">
    <property type="entry name" value="PHOSPHATIDYLINOSITOL GLYCAN, CLASS C"/>
    <property type="match status" value="1"/>
</dbReference>
<dbReference type="PANTHER" id="PTHR12982:SF0">
    <property type="entry name" value="PHOSPHATIDYLINOSITOL N-ACETYLGLUCOSAMINYLTRANSFERASE SUBUNIT C"/>
    <property type="match status" value="1"/>
</dbReference>
<feature type="non-terminal residue" evidence="9">
    <location>
        <position position="1"/>
    </location>
</feature>
<feature type="transmembrane region" description="Helical" evidence="8">
    <location>
        <begin position="91"/>
        <end position="108"/>
    </location>
</feature>
<comment type="similarity">
    <text evidence="3">Belongs to the PIGC family.</text>
</comment>
<dbReference type="EMBL" id="BEGY01000154">
    <property type="protein sequence ID" value="GAX85173.1"/>
    <property type="molecule type" value="Genomic_DNA"/>
</dbReference>
<evidence type="ECO:0000256" key="4">
    <source>
        <dbReference type="ARBA" id="ARBA00022502"/>
    </source>
</evidence>
<keyword evidence="5 8" id="KW-0812">Transmembrane</keyword>